<keyword evidence="4" id="KW-0963">Cytoplasm</keyword>
<evidence type="ECO:0000256" key="4">
    <source>
        <dbReference type="ARBA" id="ARBA00023212"/>
    </source>
</evidence>
<dbReference type="GO" id="GO:0008017">
    <property type="term" value="F:microtubule binding"/>
    <property type="evidence" value="ECO:0007669"/>
    <property type="project" value="InterPro"/>
</dbReference>
<keyword evidence="2 5" id="KW-0547">Nucleotide-binding</keyword>
<evidence type="ECO:0000256" key="1">
    <source>
        <dbReference type="ARBA" id="ARBA00004245"/>
    </source>
</evidence>
<dbReference type="GO" id="GO:0007018">
    <property type="term" value="P:microtubule-based movement"/>
    <property type="evidence" value="ECO:0007669"/>
    <property type="project" value="InterPro"/>
</dbReference>
<dbReference type="GO" id="GO:0005524">
    <property type="term" value="F:ATP binding"/>
    <property type="evidence" value="ECO:0007669"/>
    <property type="project" value="UniProtKB-UniRule"/>
</dbReference>
<comment type="caution">
    <text evidence="7">The sequence shown here is derived from an EMBL/GenBank/DDBJ whole genome shotgun (WGS) entry which is preliminary data.</text>
</comment>
<gene>
    <name evidence="7" type="ORF">PXEA_LOCUS24735</name>
</gene>
<keyword evidence="3 5" id="KW-0067">ATP-binding</keyword>
<comment type="subcellular location">
    <subcellularLocation>
        <location evidence="1">Cytoplasm</location>
        <location evidence="1">Cytoskeleton</location>
    </subcellularLocation>
</comment>
<dbReference type="InterPro" id="IPR027640">
    <property type="entry name" value="Kinesin-like_fam"/>
</dbReference>
<dbReference type="PANTHER" id="PTHR47972:SF28">
    <property type="entry name" value="KINESIN-LIKE PROTEIN KLP-3"/>
    <property type="match status" value="1"/>
</dbReference>
<dbReference type="AlphaFoldDB" id="A0A448X927"/>
<dbReference type="GO" id="GO:0003777">
    <property type="term" value="F:microtubule motor activity"/>
    <property type="evidence" value="ECO:0007669"/>
    <property type="project" value="InterPro"/>
</dbReference>
<dbReference type="InterPro" id="IPR001752">
    <property type="entry name" value="Kinesin_motor_dom"/>
</dbReference>
<sequence>MSTEKICVAPRLCQQNAQRPSLPHGHTARKSQLSRYYYFDHVFGPQASQEEVYSQVADLIISCIDGYNVGIMAYGQTGSGKTYTMLGDHEEPGIIRRALRHLIEMTRSRPNWRYQLSMGVLEIYQDEAYDLLYDEPDCRTPGGGAAGPLFMPWCSSTANLADRSPTRLDRRRPSVRLLSTPHEGLFIGNLTQHMITTEAEALASIELAERRRFVGATQMNISSSRSHLITLIRLVGTNGLQQATTQSNLILTDLAGSENLSKFRTADQRFQESTSINKSLSSLGRVFDMLRRQQRPTFRETKLTYLLRPTLCGGAKCLLVVTLRAETENSEETMRSIAFGQGA</sequence>
<proteinExistence type="inferred from homology"/>
<feature type="domain" description="Kinesin motor" evidence="6">
    <location>
        <begin position="5"/>
        <end position="343"/>
    </location>
</feature>
<dbReference type="EMBL" id="CAAALY010120792">
    <property type="protein sequence ID" value="VEL31295.1"/>
    <property type="molecule type" value="Genomic_DNA"/>
</dbReference>
<dbReference type="InterPro" id="IPR036961">
    <property type="entry name" value="Kinesin_motor_dom_sf"/>
</dbReference>
<reference evidence="7" key="1">
    <citation type="submission" date="2018-11" db="EMBL/GenBank/DDBJ databases">
        <authorList>
            <consortium name="Pathogen Informatics"/>
        </authorList>
    </citation>
    <scope>NUCLEOTIDE SEQUENCE</scope>
</reference>
<evidence type="ECO:0000256" key="2">
    <source>
        <dbReference type="ARBA" id="ARBA00022741"/>
    </source>
</evidence>
<dbReference type="PRINTS" id="PR00380">
    <property type="entry name" value="KINESINHEAVY"/>
</dbReference>
<feature type="binding site" evidence="5">
    <location>
        <begin position="75"/>
        <end position="82"/>
    </location>
    <ligand>
        <name>ATP</name>
        <dbReference type="ChEBI" id="CHEBI:30616"/>
    </ligand>
</feature>
<evidence type="ECO:0000256" key="5">
    <source>
        <dbReference type="PROSITE-ProRule" id="PRU00283"/>
    </source>
</evidence>
<dbReference type="InterPro" id="IPR027417">
    <property type="entry name" value="P-loop_NTPase"/>
</dbReference>
<evidence type="ECO:0000313" key="7">
    <source>
        <dbReference type="EMBL" id="VEL31295.1"/>
    </source>
</evidence>
<keyword evidence="4" id="KW-0206">Cytoskeleton</keyword>
<keyword evidence="5" id="KW-0505">Motor protein</keyword>
<evidence type="ECO:0000256" key="3">
    <source>
        <dbReference type="ARBA" id="ARBA00022840"/>
    </source>
</evidence>
<dbReference type="Gene3D" id="3.40.850.10">
    <property type="entry name" value="Kinesin motor domain"/>
    <property type="match status" value="1"/>
</dbReference>
<dbReference type="SUPFAM" id="SSF52540">
    <property type="entry name" value="P-loop containing nucleoside triphosphate hydrolases"/>
    <property type="match status" value="1"/>
</dbReference>
<dbReference type="PROSITE" id="PS50067">
    <property type="entry name" value="KINESIN_MOTOR_2"/>
    <property type="match status" value="1"/>
</dbReference>
<comment type="similarity">
    <text evidence="5">Belongs to the TRAFAC class myosin-kinesin ATPase superfamily. Kinesin family.</text>
</comment>
<dbReference type="Proteomes" id="UP000784294">
    <property type="component" value="Unassembled WGS sequence"/>
</dbReference>
<dbReference type="OrthoDB" id="3176171at2759"/>
<dbReference type="SMART" id="SM00129">
    <property type="entry name" value="KISc"/>
    <property type="match status" value="1"/>
</dbReference>
<organism evidence="7 8">
    <name type="scientific">Protopolystoma xenopodis</name>
    <dbReference type="NCBI Taxonomy" id="117903"/>
    <lineage>
        <taxon>Eukaryota</taxon>
        <taxon>Metazoa</taxon>
        <taxon>Spiralia</taxon>
        <taxon>Lophotrochozoa</taxon>
        <taxon>Platyhelminthes</taxon>
        <taxon>Monogenea</taxon>
        <taxon>Polyopisthocotylea</taxon>
        <taxon>Polystomatidea</taxon>
        <taxon>Polystomatidae</taxon>
        <taxon>Protopolystoma</taxon>
    </lineage>
</organism>
<evidence type="ECO:0000313" key="8">
    <source>
        <dbReference type="Proteomes" id="UP000784294"/>
    </source>
</evidence>
<feature type="non-terminal residue" evidence="7">
    <location>
        <position position="343"/>
    </location>
</feature>
<keyword evidence="8" id="KW-1185">Reference proteome</keyword>
<accession>A0A448X927</accession>
<evidence type="ECO:0000259" key="6">
    <source>
        <dbReference type="PROSITE" id="PS50067"/>
    </source>
</evidence>
<dbReference type="GO" id="GO:0015630">
    <property type="term" value="C:microtubule cytoskeleton"/>
    <property type="evidence" value="ECO:0007669"/>
    <property type="project" value="TreeGrafter"/>
</dbReference>
<dbReference type="Pfam" id="PF00225">
    <property type="entry name" value="Kinesin"/>
    <property type="match status" value="1"/>
</dbReference>
<protein>
    <recommendedName>
        <fullName evidence="6">Kinesin motor domain-containing protein</fullName>
    </recommendedName>
</protein>
<dbReference type="PANTHER" id="PTHR47972">
    <property type="entry name" value="KINESIN-LIKE PROTEIN KLP-3"/>
    <property type="match status" value="1"/>
</dbReference>
<name>A0A448X927_9PLAT</name>